<evidence type="ECO:0000256" key="1">
    <source>
        <dbReference type="SAM" id="MobiDB-lite"/>
    </source>
</evidence>
<keyword evidence="2" id="KW-0472">Membrane</keyword>
<sequence>MKRYRVVSGGAGVVALGCALALGGGPAGGAVGAMLTALGNDYFVVAAFAGVGLLVAASVLASGGGGALRQTETPTPERPVTAPVAGDAVDDALASRTALAPVVGDERREALRERLRTVAVETWVRRDECSREEAEERLDAGTWTDDREAAAFLAGNGPGVEARALALARAEPWSRRGARRAVAELLERERSEQREDERGANGPRGDVRKESERGGNRRRENEQRERELNRRPEVER</sequence>
<keyword evidence="2" id="KW-0812">Transmembrane</keyword>
<gene>
    <name evidence="3" type="ORF">M0R89_20465</name>
</gene>
<dbReference type="PROSITE" id="PS51257">
    <property type="entry name" value="PROKAR_LIPOPROTEIN"/>
    <property type="match status" value="1"/>
</dbReference>
<dbReference type="KEGG" id="halx:M0R89_20465"/>
<reference evidence="3 4" key="1">
    <citation type="submission" date="2022-04" db="EMBL/GenBank/DDBJ databases">
        <title>Diverse halophilic archaea isolated from saline environments.</title>
        <authorList>
            <person name="Cui H.-L."/>
        </authorList>
    </citation>
    <scope>NUCLEOTIDE SEQUENCE [LARGE SCALE GENOMIC DNA]</scope>
    <source>
        <strain evidence="3 4">XZYJT49</strain>
        <plasmid evidence="3 4">unnamed2</plasmid>
    </source>
</reference>
<feature type="region of interest" description="Disordered" evidence="1">
    <location>
        <begin position="185"/>
        <end position="236"/>
    </location>
</feature>
<dbReference type="Pfam" id="PF23933">
    <property type="entry name" value="DUF7269"/>
    <property type="match status" value="1"/>
</dbReference>
<geneLocation type="plasmid" evidence="3 4">
    <name>unnamed2</name>
</geneLocation>
<dbReference type="InterPro" id="IPR055693">
    <property type="entry name" value="DUF7269"/>
</dbReference>
<name>A0A8U0I2E8_9EURY</name>
<keyword evidence="2" id="KW-1133">Transmembrane helix</keyword>
<dbReference type="GeneID" id="72187626"/>
<evidence type="ECO:0000256" key="2">
    <source>
        <dbReference type="SAM" id="Phobius"/>
    </source>
</evidence>
<organism evidence="3 4">
    <name type="scientific">Halorussus limi</name>
    <dbReference type="NCBI Taxonomy" id="2938695"/>
    <lineage>
        <taxon>Archaea</taxon>
        <taxon>Methanobacteriati</taxon>
        <taxon>Methanobacteriota</taxon>
        <taxon>Stenosarchaea group</taxon>
        <taxon>Halobacteria</taxon>
        <taxon>Halobacteriales</taxon>
        <taxon>Haladaptataceae</taxon>
        <taxon>Halorussus</taxon>
    </lineage>
</organism>
<evidence type="ECO:0000313" key="3">
    <source>
        <dbReference type="EMBL" id="UPV76844.1"/>
    </source>
</evidence>
<evidence type="ECO:0000313" key="4">
    <source>
        <dbReference type="Proteomes" id="UP000830729"/>
    </source>
</evidence>
<proteinExistence type="predicted"/>
<dbReference type="EMBL" id="CP096661">
    <property type="protein sequence ID" value="UPV76844.1"/>
    <property type="molecule type" value="Genomic_DNA"/>
</dbReference>
<dbReference type="Proteomes" id="UP000830729">
    <property type="component" value="Plasmid unnamed2"/>
</dbReference>
<dbReference type="AlphaFoldDB" id="A0A8U0I2E8"/>
<feature type="transmembrane region" description="Helical" evidence="2">
    <location>
        <begin position="42"/>
        <end position="61"/>
    </location>
</feature>
<protein>
    <submittedName>
        <fullName evidence="3">Uncharacterized protein</fullName>
    </submittedName>
</protein>
<keyword evidence="4" id="KW-1185">Reference proteome</keyword>
<accession>A0A8U0I2E8</accession>
<dbReference type="RefSeq" id="WP_248652877.1">
    <property type="nucleotide sequence ID" value="NZ_CP096661.1"/>
</dbReference>
<keyword evidence="3" id="KW-0614">Plasmid</keyword>